<evidence type="ECO:0000313" key="2">
    <source>
        <dbReference type="EMBL" id="EGQ77466.1"/>
    </source>
</evidence>
<sequence>MEIYFSMIMNNITLETNPVIFIMTQYNDYFNQMKIQYAIKILFIYFNSFLRIASFYSIPLISHSIENLPPILTHQGFIALSFILTYEYNLNFFTL</sequence>
<reference evidence="2 3" key="1">
    <citation type="submission" date="2011-05" db="EMBL/GenBank/DDBJ databases">
        <authorList>
            <person name="Muzny D."/>
            <person name="Qin X."/>
            <person name="Deng J."/>
            <person name="Jiang H."/>
            <person name="Liu Y."/>
            <person name="Qu J."/>
            <person name="Song X.-Z."/>
            <person name="Zhang L."/>
            <person name="Thornton R."/>
            <person name="Coyle M."/>
            <person name="Francisco L."/>
            <person name="Jackson L."/>
            <person name="Javaid M."/>
            <person name="Korchina V."/>
            <person name="Kovar C."/>
            <person name="Mata R."/>
            <person name="Mathew T."/>
            <person name="Ngo R."/>
            <person name="Nguyen L."/>
            <person name="Nguyen N."/>
            <person name="Okwuonu G."/>
            <person name="Ongeri F."/>
            <person name="Pham C."/>
            <person name="Simmons D."/>
            <person name="Wilczek-Boney K."/>
            <person name="Hale W."/>
            <person name="Jakkamsetti A."/>
            <person name="Pham P."/>
            <person name="Ruth R."/>
            <person name="San Lucas F."/>
            <person name="Warren J."/>
            <person name="Zhang J."/>
            <person name="Zhao Z."/>
            <person name="Zhou C."/>
            <person name="Zhu D."/>
            <person name="Lee S."/>
            <person name="Bess C."/>
            <person name="Blankenburg K."/>
            <person name="Forbes L."/>
            <person name="Fu Q."/>
            <person name="Gubbala S."/>
            <person name="Hirani K."/>
            <person name="Jayaseelan J.C."/>
            <person name="Lara F."/>
            <person name="Munidasa M."/>
            <person name="Palculict T."/>
            <person name="Patil S."/>
            <person name="Pu L.-L."/>
            <person name="Saada N."/>
            <person name="Tang L."/>
            <person name="Weissenberger G."/>
            <person name="Zhu Y."/>
            <person name="Hemphill L."/>
            <person name="Shang Y."/>
            <person name="Youmans B."/>
            <person name="Ayvaz T."/>
            <person name="Ross M."/>
            <person name="Santibanez J."/>
            <person name="Aqrawi P."/>
            <person name="Gross S."/>
            <person name="Joshi V."/>
            <person name="Fowler G."/>
            <person name="Nazareth L."/>
            <person name="Reid J."/>
            <person name="Worley K."/>
            <person name="Petrosino J."/>
            <person name="Highlander S."/>
            <person name="Gibbs R."/>
        </authorList>
    </citation>
    <scope>NUCLEOTIDE SEQUENCE [LARGE SCALE GENOMIC DNA]</scope>
    <source>
        <strain evidence="2 3">ATCC 33926</strain>
    </source>
</reference>
<name>A0AA36XLP7_9NEIS</name>
<feature type="transmembrane region" description="Helical" evidence="1">
    <location>
        <begin position="71"/>
        <end position="90"/>
    </location>
</feature>
<evidence type="ECO:0000256" key="1">
    <source>
        <dbReference type="SAM" id="Phobius"/>
    </source>
</evidence>
<gene>
    <name evidence="2" type="ORF">HMPREF9418_1005</name>
</gene>
<dbReference type="Proteomes" id="UP000004982">
    <property type="component" value="Unassembled WGS sequence"/>
</dbReference>
<dbReference type="AlphaFoldDB" id="A0AA36XLP7"/>
<feature type="transmembrane region" description="Helical" evidence="1">
    <location>
        <begin position="42"/>
        <end position="65"/>
    </location>
</feature>
<accession>A0AA36XLP7</accession>
<comment type="caution">
    <text evidence="2">The sequence shown here is derived from an EMBL/GenBank/DDBJ whole genome shotgun (WGS) entry which is preliminary data.</text>
</comment>
<evidence type="ECO:0000313" key="3">
    <source>
        <dbReference type="Proteomes" id="UP000004982"/>
    </source>
</evidence>
<protein>
    <submittedName>
        <fullName evidence="2">Uncharacterized protein</fullName>
    </submittedName>
</protein>
<keyword evidence="1" id="KW-0472">Membrane</keyword>
<keyword evidence="1" id="KW-1133">Transmembrane helix</keyword>
<dbReference type="EMBL" id="AFQE01000046">
    <property type="protein sequence ID" value="EGQ77466.1"/>
    <property type="molecule type" value="Genomic_DNA"/>
</dbReference>
<organism evidence="2 3">
    <name type="scientific">Neisseria macacae ATCC 33926</name>
    <dbReference type="NCBI Taxonomy" id="997348"/>
    <lineage>
        <taxon>Bacteria</taxon>
        <taxon>Pseudomonadati</taxon>
        <taxon>Pseudomonadota</taxon>
        <taxon>Betaproteobacteria</taxon>
        <taxon>Neisseriales</taxon>
        <taxon>Neisseriaceae</taxon>
        <taxon>Neisseria</taxon>
    </lineage>
</organism>
<keyword evidence="1" id="KW-0812">Transmembrane</keyword>
<proteinExistence type="predicted"/>